<dbReference type="RefSeq" id="WP_377470293.1">
    <property type="nucleotide sequence ID" value="NZ_JBHLWN010000045.1"/>
</dbReference>
<comment type="caution">
    <text evidence="15">The sequence shown here is derived from an EMBL/GenBank/DDBJ whole genome shotgun (WGS) entry which is preliminary data.</text>
</comment>
<dbReference type="InterPro" id="IPR003594">
    <property type="entry name" value="HATPase_dom"/>
</dbReference>
<dbReference type="SUPFAM" id="SSF55874">
    <property type="entry name" value="ATPase domain of HSP90 chaperone/DNA topoisomerase II/histidine kinase"/>
    <property type="match status" value="1"/>
</dbReference>
<comment type="catalytic activity">
    <reaction evidence="1">
        <text>ATP + protein L-histidine = ADP + protein N-phospho-L-histidine.</text>
        <dbReference type="EC" id="2.7.13.3"/>
    </reaction>
</comment>
<dbReference type="PROSITE" id="PS50109">
    <property type="entry name" value="HIS_KIN"/>
    <property type="match status" value="1"/>
</dbReference>
<proteinExistence type="predicted"/>
<evidence type="ECO:0000256" key="11">
    <source>
        <dbReference type="ARBA" id="ARBA00023136"/>
    </source>
</evidence>
<comment type="subcellular location">
    <subcellularLocation>
        <location evidence="2">Cell membrane</location>
        <topology evidence="2">Multi-pass membrane protein</topology>
    </subcellularLocation>
</comment>
<evidence type="ECO:0000256" key="8">
    <source>
        <dbReference type="ARBA" id="ARBA00022777"/>
    </source>
</evidence>
<evidence type="ECO:0000256" key="6">
    <source>
        <dbReference type="ARBA" id="ARBA00022679"/>
    </source>
</evidence>
<dbReference type="Pfam" id="PF00672">
    <property type="entry name" value="HAMP"/>
    <property type="match status" value="1"/>
</dbReference>
<feature type="transmembrane region" description="Helical" evidence="12">
    <location>
        <begin position="301"/>
        <end position="323"/>
    </location>
</feature>
<evidence type="ECO:0000313" key="15">
    <source>
        <dbReference type="EMBL" id="MFC0213039.1"/>
    </source>
</evidence>
<feature type="domain" description="HAMP" evidence="14">
    <location>
        <begin position="323"/>
        <end position="375"/>
    </location>
</feature>
<keyword evidence="12" id="KW-0812">Transmembrane</keyword>
<keyword evidence="11 12" id="KW-0472">Membrane</keyword>
<dbReference type="InterPro" id="IPR003660">
    <property type="entry name" value="HAMP_dom"/>
</dbReference>
<dbReference type="Pfam" id="PF02518">
    <property type="entry name" value="HATPase_c"/>
    <property type="match status" value="1"/>
</dbReference>
<evidence type="ECO:0000259" key="14">
    <source>
        <dbReference type="PROSITE" id="PS50885"/>
    </source>
</evidence>
<keyword evidence="10" id="KW-0902">Two-component regulatory system</keyword>
<dbReference type="PROSITE" id="PS50885">
    <property type="entry name" value="HAMP"/>
    <property type="match status" value="1"/>
</dbReference>
<keyword evidence="6 15" id="KW-0808">Transferase</keyword>
<reference evidence="15 16" key="1">
    <citation type="submission" date="2024-09" db="EMBL/GenBank/DDBJ databases">
        <authorList>
            <person name="Sun Q."/>
            <person name="Mori K."/>
        </authorList>
    </citation>
    <scope>NUCLEOTIDE SEQUENCE [LARGE SCALE GENOMIC DNA]</scope>
    <source>
        <strain evidence="15 16">CCM 7759</strain>
    </source>
</reference>
<evidence type="ECO:0000256" key="1">
    <source>
        <dbReference type="ARBA" id="ARBA00000085"/>
    </source>
</evidence>
<evidence type="ECO:0000256" key="2">
    <source>
        <dbReference type="ARBA" id="ARBA00004651"/>
    </source>
</evidence>
<keyword evidence="12" id="KW-1133">Transmembrane helix</keyword>
<dbReference type="InterPro" id="IPR050640">
    <property type="entry name" value="Bact_2-comp_sensor_kinase"/>
</dbReference>
<dbReference type="EMBL" id="JBHLWN010000045">
    <property type="protein sequence ID" value="MFC0213039.1"/>
    <property type="molecule type" value="Genomic_DNA"/>
</dbReference>
<dbReference type="GO" id="GO:0004673">
    <property type="term" value="F:protein histidine kinase activity"/>
    <property type="evidence" value="ECO:0007669"/>
    <property type="project" value="UniProtKB-EC"/>
</dbReference>
<dbReference type="SMART" id="SM00304">
    <property type="entry name" value="HAMP"/>
    <property type="match status" value="1"/>
</dbReference>
<dbReference type="PANTHER" id="PTHR34220:SF7">
    <property type="entry name" value="SENSOR HISTIDINE KINASE YPDA"/>
    <property type="match status" value="1"/>
</dbReference>
<keyword evidence="5" id="KW-0597">Phosphoprotein</keyword>
<organism evidence="15 16">
    <name type="scientific">Paenibacillus chartarius</name>
    <dbReference type="NCBI Taxonomy" id="747481"/>
    <lineage>
        <taxon>Bacteria</taxon>
        <taxon>Bacillati</taxon>
        <taxon>Bacillota</taxon>
        <taxon>Bacilli</taxon>
        <taxon>Bacillales</taxon>
        <taxon>Paenibacillaceae</taxon>
        <taxon>Paenibacillus</taxon>
    </lineage>
</organism>
<evidence type="ECO:0000256" key="10">
    <source>
        <dbReference type="ARBA" id="ARBA00023012"/>
    </source>
</evidence>
<feature type="domain" description="Histidine kinase" evidence="13">
    <location>
        <begin position="373"/>
        <end position="597"/>
    </location>
</feature>
<dbReference type="InterPro" id="IPR036890">
    <property type="entry name" value="HATPase_C_sf"/>
</dbReference>
<evidence type="ECO:0000256" key="7">
    <source>
        <dbReference type="ARBA" id="ARBA00022741"/>
    </source>
</evidence>
<dbReference type="InterPro" id="IPR005467">
    <property type="entry name" value="His_kinase_dom"/>
</dbReference>
<dbReference type="Pfam" id="PF06580">
    <property type="entry name" value="His_kinase"/>
    <property type="match status" value="1"/>
</dbReference>
<dbReference type="EC" id="2.7.13.3" evidence="3"/>
<evidence type="ECO:0000313" key="16">
    <source>
        <dbReference type="Proteomes" id="UP001589776"/>
    </source>
</evidence>
<keyword evidence="8 15" id="KW-0418">Kinase</keyword>
<evidence type="ECO:0000256" key="4">
    <source>
        <dbReference type="ARBA" id="ARBA00022475"/>
    </source>
</evidence>
<keyword evidence="7" id="KW-0547">Nucleotide-binding</keyword>
<dbReference type="Gene3D" id="3.30.565.10">
    <property type="entry name" value="Histidine kinase-like ATPase, C-terminal domain"/>
    <property type="match status" value="1"/>
</dbReference>
<gene>
    <name evidence="15" type="ORF">ACFFK0_11325</name>
</gene>
<dbReference type="Gene3D" id="1.10.8.500">
    <property type="entry name" value="HAMP domain in histidine kinase"/>
    <property type="match status" value="1"/>
</dbReference>
<evidence type="ECO:0000256" key="12">
    <source>
        <dbReference type="SAM" id="Phobius"/>
    </source>
</evidence>
<evidence type="ECO:0000259" key="13">
    <source>
        <dbReference type="PROSITE" id="PS50109"/>
    </source>
</evidence>
<sequence length="604" mass="67864">MMIRTTSIRTKLIALMLIATVIPTVLSMAITYAYTKETLKNRTVRENANLLFQARSNIVNYMNSLNQTTFLVYNGRPFQTSDSMLRIMQTGADDYVSRGELYTSLQNILHAVKGTFQVRLYVNASKQTTLLINDSAKRSYQEQNEVTFPPGVDSYVQPSHESSYYGMQQQFPYYPPETVISMHRIIYDVPSTKVLGTLSIDAGLDVLREICDPLVVQDREELYLLNEQGQIIYTTANEPERAQMSAWLHVMLQRHAAPEGSFDGDQATHVYTRMETPYMNWVLVKRVPDAFLYESARELNLILMAIAVVSLLIIVAATLAISLRITSPIKRLIGYITKIQTGRLDVRIAVDSQDEIGILAQRFQSMMETINNLVLKEYKLELANKTNELKVLQAQVNPHFLNNALQSIGTLALRLGATQIYSLLSSLARMMRYNMTTETTVPLKKELEHVKAYLALQKQRFDDQVDIVYELDEQTYDCLVPKMIVQPIVENYFKHAFHQAGGSEGTIGKLTVRSEQIGDMLRLTIEDNGPGISPGRLELLRAELAQGAGAAPGEEEGIGLRNVQQRLRLYFGERAGLTAANAADGGAVVHIEVPIQKDTEANPI</sequence>
<evidence type="ECO:0000256" key="9">
    <source>
        <dbReference type="ARBA" id="ARBA00022840"/>
    </source>
</evidence>
<accession>A0ABV6DK85</accession>
<dbReference type="Gene3D" id="3.30.450.20">
    <property type="entry name" value="PAS domain"/>
    <property type="match status" value="1"/>
</dbReference>
<name>A0ABV6DK85_9BACL</name>
<evidence type="ECO:0000256" key="5">
    <source>
        <dbReference type="ARBA" id="ARBA00022553"/>
    </source>
</evidence>
<dbReference type="SUPFAM" id="SSF158472">
    <property type="entry name" value="HAMP domain-like"/>
    <property type="match status" value="1"/>
</dbReference>
<keyword evidence="16" id="KW-1185">Reference proteome</keyword>
<evidence type="ECO:0000256" key="3">
    <source>
        <dbReference type="ARBA" id="ARBA00012438"/>
    </source>
</evidence>
<dbReference type="PANTHER" id="PTHR34220">
    <property type="entry name" value="SENSOR HISTIDINE KINASE YPDA"/>
    <property type="match status" value="1"/>
</dbReference>
<keyword evidence="4" id="KW-1003">Cell membrane</keyword>
<feature type="transmembrane region" description="Helical" evidence="12">
    <location>
        <begin position="12"/>
        <end position="34"/>
    </location>
</feature>
<dbReference type="InterPro" id="IPR010559">
    <property type="entry name" value="Sig_transdc_His_kin_internal"/>
</dbReference>
<dbReference type="CDD" id="cd06225">
    <property type="entry name" value="HAMP"/>
    <property type="match status" value="1"/>
</dbReference>
<keyword evidence="9" id="KW-0067">ATP-binding</keyword>
<protein>
    <recommendedName>
        <fullName evidence="3">histidine kinase</fullName>
        <ecNumber evidence="3">2.7.13.3</ecNumber>
    </recommendedName>
</protein>
<dbReference type="SMART" id="SM00387">
    <property type="entry name" value="HATPase_c"/>
    <property type="match status" value="1"/>
</dbReference>
<dbReference type="Proteomes" id="UP001589776">
    <property type="component" value="Unassembled WGS sequence"/>
</dbReference>